<accession>A0A3B1APR0</accession>
<reference evidence="2" key="1">
    <citation type="submission" date="2018-06" db="EMBL/GenBank/DDBJ databases">
        <authorList>
            <person name="Zhirakovskaya E."/>
        </authorList>
    </citation>
    <scope>NUCLEOTIDE SEQUENCE</scope>
</reference>
<dbReference type="EMBL" id="UOFW01000228">
    <property type="protein sequence ID" value="VAX07959.1"/>
    <property type="molecule type" value="Genomic_DNA"/>
</dbReference>
<protein>
    <submittedName>
        <fullName evidence="2">Uncharacterized protein</fullName>
    </submittedName>
</protein>
<feature type="compositionally biased region" description="Polar residues" evidence="1">
    <location>
        <begin position="364"/>
        <end position="379"/>
    </location>
</feature>
<evidence type="ECO:0000256" key="1">
    <source>
        <dbReference type="SAM" id="MobiDB-lite"/>
    </source>
</evidence>
<feature type="region of interest" description="Disordered" evidence="1">
    <location>
        <begin position="352"/>
        <end position="391"/>
    </location>
</feature>
<gene>
    <name evidence="2" type="ORF">MNBD_ALPHA03-1279</name>
</gene>
<feature type="compositionally biased region" description="Basic and acidic residues" evidence="1">
    <location>
        <begin position="353"/>
        <end position="363"/>
    </location>
</feature>
<name>A0A3B1APR0_9ZZZZ</name>
<organism evidence="2">
    <name type="scientific">hydrothermal vent metagenome</name>
    <dbReference type="NCBI Taxonomy" id="652676"/>
    <lineage>
        <taxon>unclassified sequences</taxon>
        <taxon>metagenomes</taxon>
        <taxon>ecological metagenomes</taxon>
    </lineage>
</organism>
<sequence>MAAIQTPKFNYMNAGQAIAQGNQNALAQMQMQQMPEQLQMRRDQNQFRKDQNQNTLASGRMSAMLKGLDYMSKSARMVNDQSTYEKWGSDLVDKGLMKPGMLNPAYSPEYMSQVMGTVNNKIKESFGPMGPIPGSPGLVGQRENTSGKYSNITKVKASPKPGDIDPLAPWAKVSDPKEIDKAKIRFGSSADKQVEKMFKEAEQGQLMNSRLDRFVQLNETNRTGAEYNIPLVGAAIGGARGLGDSEFQEMESITSALTPQMRQGLPGAASERDVQMFRRATVSVGKNYEANKNISNGLKAANQNKIDRANFYAGYRDSRGHLRGAEKEWKEYLKANPIFDLEKDDYSLNGNRKTYEQWKEQKENPQQAEPQQNTPSGVTSFDPITGKFSDE</sequence>
<dbReference type="AlphaFoldDB" id="A0A3B1APR0"/>
<proteinExistence type="predicted"/>
<evidence type="ECO:0000313" key="2">
    <source>
        <dbReference type="EMBL" id="VAX07959.1"/>
    </source>
</evidence>